<proteinExistence type="predicted"/>
<dbReference type="RefSeq" id="WP_338393524.1">
    <property type="nucleotide sequence ID" value="NZ_AP025314.1"/>
</dbReference>
<dbReference type="SUPFAM" id="SSF53474">
    <property type="entry name" value="alpha/beta-Hydrolases"/>
    <property type="match status" value="1"/>
</dbReference>
<feature type="signal peptide" evidence="1">
    <location>
        <begin position="1"/>
        <end position="19"/>
    </location>
</feature>
<keyword evidence="1" id="KW-0732">Signal</keyword>
<feature type="domain" description="AB hydrolase-1" evidence="2">
    <location>
        <begin position="35"/>
        <end position="270"/>
    </location>
</feature>
<dbReference type="AlphaFoldDB" id="A0AAU9D1E3"/>
<keyword evidence="4" id="KW-1185">Reference proteome</keyword>
<dbReference type="Gene3D" id="3.40.50.1820">
    <property type="entry name" value="alpha/beta hydrolase"/>
    <property type="match status" value="1"/>
</dbReference>
<evidence type="ECO:0000313" key="4">
    <source>
        <dbReference type="Proteomes" id="UP001348817"/>
    </source>
</evidence>
<dbReference type="Proteomes" id="UP001348817">
    <property type="component" value="Chromosome"/>
</dbReference>
<dbReference type="KEGG" id="fax:FUAX_06860"/>
<dbReference type="Pfam" id="PF12697">
    <property type="entry name" value="Abhydrolase_6"/>
    <property type="match status" value="1"/>
</dbReference>
<evidence type="ECO:0000256" key="1">
    <source>
        <dbReference type="SAM" id="SignalP"/>
    </source>
</evidence>
<sequence length="280" mass="31406">MKNTLLFLFLLLLGTETFAQSKAIHTEVTGDGTPILFLPGFACPGDVWKSTAGRIGDGYEKHFLTYAGFVGTTPAKGPWYETIKVGIVAYIKENNLKNTILIAHSMGGNLAIDIARELPDRINKMVLADALPCLREVMMPNMPAESISYKNPYNDRLMAMDSVAFANNARMMAQQMTMSPEKKKLIATWMQQVDRKTFVYGYTDLLKLDQKEQLADVKAKSLLLFAPVPDVARVKETIAKQYAKLSRKQVFIASGSLHFIMFDQEDWLVEKINEFLGHGQ</sequence>
<evidence type="ECO:0000313" key="3">
    <source>
        <dbReference type="EMBL" id="BDD08254.1"/>
    </source>
</evidence>
<protein>
    <recommendedName>
        <fullName evidence="2">AB hydrolase-1 domain-containing protein</fullName>
    </recommendedName>
</protein>
<evidence type="ECO:0000259" key="2">
    <source>
        <dbReference type="Pfam" id="PF12697"/>
    </source>
</evidence>
<name>A0AAU9D1E3_9BACT</name>
<feature type="chain" id="PRO_5043795902" description="AB hydrolase-1 domain-containing protein" evidence="1">
    <location>
        <begin position="20"/>
        <end position="280"/>
    </location>
</feature>
<organism evidence="3 4">
    <name type="scientific">Fulvitalea axinellae</name>
    <dbReference type="NCBI Taxonomy" id="1182444"/>
    <lineage>
        <taxon>Bacteria</taxon>
        <taxon>Pseudomonadati</taxon>
        <taxon>Bacteroidota</taxon>
        <taxon>Cytophagia</taxon>
        <taxon>Cytophagales</taxon>
        <taxon>Persicobacteraceae</taxon>
        <taxon>Fulvitalea</taxon>
    </lineage>
</organism>
<dbReference type="EMBL" id="AP025314">
    <property type="protein sequence ID" value="BDD08254.1"/>
    <property type="molecule type" value="Genomic_DNA"/>
</dbReference>
<dbReference type="InterPro" id="IPR029058">
    <property type="entry name" value="AB_hydrolase_fold"/>
</dbReference>
<reference evidence="3 4" key="1">
    <citation type="submission" date="2021-12" db="EMBL/GenBank/DDBJ databases">
        <title>Genome sequencing of bacteria with rrn-lacking chromosome and rrn-plasmid.</title>
        <authorList>
            <person name="Anda M."/>
            <person name="Iwasaki W."/>
        </authorList>
    </citation>
    <scope>NUCLEOTIDE SEQUENCE [LARGE SCALE GENOMIC DNA]</scope>
    <source>
        <strain evidence="3 4">DSM 100852</strain>
    </source>
</reference>
<gene>
    <name evidence="3" type="ORF">FUAX_06860</name>
</gene>
<accession>A0AAU9D1E3</accession>
<dbReference type="InterPro" id="IPR000073">
    <property type="entry name" value="AB_hydrolase_1"/>
</dbReference>